<proteinExistence type="predicted"/>
<organism evidence="3 4">
    <name type="scientific">Mucuna pruriens</name>
    <name type="common">Velvet bean</name>
    <name type="synonym">Dolichos pruriens</name>
    <dbReference type="NCBI Taxonomy" id="157652"/>
    <lineage>
        <taxon>Eukaryota</taxon>
        <taxon>Viridiplantae</taxon>
        <taxon>Streptophyta</taxon>
        <taxon>Embryophyta</taxon>
        <taxon>Tracheophyta</taxon>
        <taxon>Spermatophyta</taxon>
        <taxon>Magnoliopsida</taxon>
        <taxon>eudicotyledons</taxon>
        <taxon>Gunneridae</taxon>
        <taxon>Pentapetalae</taxon>
        <taxon>rosids</taxon>
        <taxon>fabids</taxon>
        <taxon>Fabales</taxon>
        <taxon>Fabaceae</taxon>
        <taxon>Papilionoideae</taxon>
        <taxon>50 kb inversion clade</taxon>
        <taxon>NPAAA clade</taxon>
        <taxon>indigoferoid/millettioid clade</taxon>
        <taxon>Phaseoleae</taxon>
        <taxon>Mucuna</taxon>
    </lineage>
</organism>
<evidence type="ECO:0000256" key="1">
    <source>
        <dbReference type="SAM" id="MobiDB-lite"/>
    </source>
</evidence>
<evidence type="ECO:0000256" key="2">
    <source>
        <dbReference type="SAM" id="SignalP"/>
    </source>
</evidence>
<dbReference type="AlphaFoldDB" id="A0A371EJH2"/>
<keyword evidence="2" id="KW-0732">Signal</keyword>
<evidence type="ECO:0000313" key="3">
    <source>
        <dbReference type="EMBL" id="RDX66029.1"/>
    </source>
</evidence>
<feature type="region of interest" description="Disordered" evidence="1">
    <location>
        <begin position="90"/>
        <end position="133"/>
    </location>
</feature>
<feature type="compositionally biased region" description="Low complexity" evidence="1">
    <location>
        <begin position="17"/>
        <end position="31"/>
    </location>
</feature>
<feature type="signal peptide" evidence="2">
    <location>
        <begin position="1"/>
        <end position="17"/>
    </location>
</feature>
<comment type="caution">
    <text evidence="3">The sequence shown here is derived from an EMBL/GenBank/DDBJ whole genome shotgun (WGS) entry which is preliminary data.</text>
</comment>
<keyword evidence="4" id="KW-1185">Reference proteome</keyword>
<reference evidence="3" key="1">
    <citation type="submission" date="2018-05" db="EMBL/GenBank/DDBJ databases">
        <title>Draft genome of Mucuna pruriens seed.</title>
        <authorList>
            <person name="Nnadi N.E."/>
            <person name="Vos R."/>
            <person name="Hasami M.H."/>
            <person name="Devisetty U.K."/>
            <person name="Aguiy J.C."/>
        </authorList>
    </citation>
    <scope>NUCLEOTIDE SEQUENCE [LARGE SCALE GENOMIC DNA]</scope>
    <source>
        <strain evidence="3">JCA_2017</strain>
    </source>
</reference>
<name>A0A371EJH2_MUCPR</name>
<dbReference type="EMBL" id="QJKJ01013624">
    <property type="protein sequence ID" value="RDX66029.1"/>
    <property type="molecule type" value="Genomic_DNA"/>
</dbReference>
<gene>
    <name evidence="3" type="ORF">CR513_55247</name>
</gene>
<feature type="non-terminal residue" evidence="3">
    <location>
        <position position="1"/>
    </location>
</feature>
<sequence length="155" mass="16871">MMLFVLLIGGLKSNTTNQSSQISIPQSTTPTVESQSGHKSNSLALTVFANAPDYYPSLSLNMRLDSPTSFATRSSNRVVKTLLPHAEGLRRSPRLSSAPAAVDAGNAGSRKRKLSPAEQNCQRRSTRFSTSSGTGLRHLVKRYLSCNQKKKVNSY</sequence>
<evidence type="ECO:0000313" key="4">
    <source>
        <dbReference type="Proteomes" id="UP000257109"/>
    </source>
</evidence>
<dbReference type="Proteomes" id="UP000257109">
    <property type="component" value="Unassembled WGS sequence"/>
</dbReference>
<feature type="chain" id="PRO_5017043113" evidence="2">
    <location>
        <begin position="18"/>
        <end position="155"/>
    </location>
</feature>
<feature type="region of interest" description="Disordered" evidence="1">
    <location>
        <begin position="17"/>
        <end position="37"/>
    </location>
</feature>
<protein>
    <submittedName>
        <fullName evidence="3">Uncharacterized protein</fullName>
    </submittedName>
</protein>
<accession>A0A371EJH2</accession>